<feature type="transmembrane region" description="Helical" evidence="2">
    <location>
        <begin position="133"/>
        <end position="154"/>
    </location>
</feature>
<feature type="compositionally biased region" description="Polar residues" evidence="1">
    <location>
        <begin position="334"/>
        <end position="344"/>
    </location>
</feature>
<keyword evidence="5" id="KW-1185">Reference proteome</keyword>
<gene>
    <name evidence="4" type="ORF">IFM60648_05895</name>
</gene>
<organism evidence="4 5">
    <name type="scientific">Aspergillus lentulus</name>
    <dbReference type="NCBI Taxonomy" id="293939"/>
    <lineage>
        <taxon>Eukaryota</taxon>
        <taxon>Fungi</taxon>
        <taxon>Dikarya</taxon>
        <taxon>Ascomycota</taxon>
        <taxon>Pezizomycotina</taxon>
        <taxon>Eurotiomycetes</taxon>
        <taxon>Eurotiomycetidae</taxon>
        <taxon>Eurotiales</taxon>
        <taxon>Aspergillaceae</taxon>
        <taxon>Aspergillus</taxon>
        <taxon>Aspergillus subgen. Fumigati</taxon>
    </lineage>
</organism>
<feature type="transmembrane region" description="Helical" evidence="2">
    <location>
        <begin position="100"/>
        <end position="121"/>
    </location>
</feature>
<dbReference type="InterPro" id="IPR049326">
    <property type="entry name" value="Rhodopsin_dom_fungi"/>
</dbReference>
<sequence>MAEPSLLPPLGQITSDNHGAIVSLFTFIFLSCTVIVVLAKIASMLYLKRSVPSIDIPIWICMVVAFVQSILIQVAVNHGMGRHRSEVSSDSFEAYNKLNYAAELLLLLVLTLSKVSTGNLIRSISPSTSILRWCLMVQIGVGVWMLLALFGTAFQCPAPYWEYSPSRCIGKGAIIYPIMSLNMALDAALIVLPIIMLRNVQMPRIQRLKVSSAFVSRSLWVQARSSRNIADEPRVIVLNIVQTTYLTQYLNSTDSTWTIVSVTACNQAMMNISIITACIPSLYRVITSLAVGMNTVHMFEGTELSSIANSKKPNSHSTPKSFRSSRLSRRRESTLISNLRTVTRNGDRDESTESTRRMVSQP</sequence>
<feature type="transmembrane region" description="Helical" evidence="2">
    <location>
        <begin position="174"/>
        <end position="197"/>
    </location>
</feature>
<feature type="transmembrane region" description="Helical" evidence="2">
    <location>
        <begin position="59"/>
        <end position="80"/>
    </location>
</feature>
<keyword evidence="2" id="KW-1133">Transmembrane helix</keyword>
<feature type="region of interest" description="Disordered" evidence="1">
    <location>
        <begin position="307"/>
        <end position="362"/>
    </location>
</feature>
<accession>A0ABQ1AFQ3</accession>
<reference evidence="4 5" key="1">
    <citation type="submission" date="2020-01" db="EMBL/GenBank/DDBJ databases">
        <title>Draft genome sequence of Aspergillus lentulus IFM 60648.</title>
        <authorList>
            <person name="Takahashi H."/>
            <person name="Yaguchi T."/>
        </authorList>
    </citation>
    <scope>NUCLEOTIDE SEQUENCE [LARGE SCALE GENOMIC DNA]</scope>
    <source>
        <strain evidence="4 5">IFM 60648</strain>
    </source>
</reference>
<comment type="caution">
    <text evidence="4">The sequence shown here is derived from an EMBL/GenBank/DDBJ whole genome shotgun (WGS) entry which is preliminary data.</text>
</comment>
<evidence type="ECO:0000256" key="1">
    <source>
        <dbReference type="SAM" id="MobiDB-lite"/>
    </source>
</evidence>
<evidence type="ECO:0000313" key="5">
    <source>
        <dbReference type="Proteomes" id="UP000465220"/>
    </source>
</evidence>
<keyword evidence="2" id="KW-0472">Membrane</keyword>
<feature type="transmembrane region" description="Helical" evidence="2">
    <location>
        <begin position="20"/>
        <end position="47"/>
    </location>
</feature>
<evidence type="ECO:0000256" key="2">
    <source>
        <dbReference type="SAM" id="Phobius"/>
    </source>
</evidence>
<dbReference type="PANTHER" id="PTHR38794:SF3">
    <property type="entry name" value="INTEGRAL MEMBRANE PROTEIN"/>
    <property type="match status" value="1"/>
</dbReference>
<proteinExistence type="predicted"/>
<dbReference type="Pfam" id="PF20684">
    <property type="entry name" value="Fung_rhodopsin"/>
    <property type="match status" value="1"/>
</dbReference>
<feature type="compositionally biased region" description="Polar residues" evidence="1">
    <location>
        <begin position="307"/>
        <end position="320"/>
    </location>
</feature>
<dbReference type="EMBL" id="BLKI01000032">
    <property type="protein sequence ID" value="GFF81005.1"/>
    <property type="molecule type" value="Genomic_DNA"/>
</dbReference>
<evidence type="ECO:0000259" key="3">
    <source>
        <dbReference type="Pfam" id="PF20684"/>
    </source>
</evidence>
<feature type="domain" description="Rhodopsin" evidence="3">
    <location>
        <begin position="41"/>
        <end position="286"/>
    </location>
</feature>
<keyword evidence="2" id="KW-0812">Transmembrane</keyword>
<dbReference type="PANTHER" id="PTHR38794">
    <property type="entry name" value="INTEGRAL MEMBRANE PROTEIN"/>
    <property type="match status" value="1"/>
</dbReference>
<protein>
    <submittedName>
        <fullName evidence="4">Esterase EstB</fullName>
    </submittedName>
</protein>
<dbReference type="Proteomes" id="UP000465220">
    <property type="component" value="Unassembled WGS sequence"/>
</dbReference>
<evidence type="ECO:0000313" key="4">
    <source>
        <dbReference type="EMBL" id="GFF81005.1"/>
    </source>
</evidence>
<feature type="compositionally biased region" description="Basic and acidic residues" evidence="1">
    <location>
        <begin position="345"/>
        <end position="356"/>
    </location>
</feature>
<name>A0ABQ1AFQ3_ASPLE</name>